<feature type="compositionally biased region" description="Basic and acidic residues" evidence="1">
    <location>
        <begin position="224"/>
        <end position="236"/>
    </location>
</feature>
<protein>
    <submittedName>
        <fullName evidence="2">Uncharacterized protein</fullName>
    </submittedName>
</protein>
<feature type="compositionally biased region" description="Basic and acidic residues" evidence="1">
    <location>
        <begin position="197"/>
        <end position="207"/>
    </location>
</feature>
<name>A0AAD6VCE1_9AGAR</name>
<sequence length="549" mass="56700">MLQPRNSTSGNRTEVEGSCAQAIDRKFKIRECAGASHSAESGDDPVVSAHQLQRLVCKRVTVSGKRGQPSSERSLSADDGAQVRGGVTVSGKGGCGSDRSHPADKGAQCAGASQSAERGNIPATTARKCAGASQSAEGGDGPVRASAQGVTVSGTRGRPSSERSPAADGGAQARRASQSAKNGDGPVVSAHQLQTTAHERAERRSAESGDGPVGVTVSGKRGRPSSERSPTADDGVRGVTVSGKRKTGTALSAHWLQTTRECPGCHSQQNTGMHKSALTSCRQRRASVQGHHSQREIGQPSSEHSPTADDGARVCRGVTVSLATRGRPSKRSLSADYGARASKSAESGDSPLTSHKCAGASQSTESGDGPVSGESGDGQVVSAHILQTTARQCAGVTVTRKRGLSGSEHSPAADDGTRVRRASQSAESWDGPVASAHQLQTRARKCPGPSHWASVSRNRGRGGGSERSHPADNGTQVCQGVKFRGERGQPISERSPSADDGARMRRTSQSTESGDAVSAETGNDPVVSAHRLQTVGGGQWKYIVRRLTV</sequence>
<proteinExistence type="predicted"/>
<accession>A0AAD6VCE1</accession>
<feature type="compositionally biased region" description="Polar residues" evidence="1">
    <location>
        <begin position="344"/>
        <end position="353"/>
    </location>
</feature>
<dbReference type="Proteomes" id="UP001219525">
    <property type="component" value="Unassembled WGS sequence"/>
</dbReference>
<evidence type="ECO:0000313" key="2">
    <source>
        <dbReference type="EMBL" id="KAJ7205723.1"/>
    </source>
</evidence>
<evidence type="ECO:0000313" key="3">
    <source>
        <dbReference type="Proteomes" id="UP001219525"/>
    </source>
</evidence>
<feature type="region of interest" description="Disordered" evidence="1">
    <location>
        <begin position="60"/>
        <end position="525"/>
    </location>
</feature>
<dbReference type="AlphaFoldDB" id="A0AAD6VCE1"/>
<feature type="compositionally biased region" description="Polar residues" evidence="1">
    <location>
        <begin position="255"/>
        <end position="281"/>
    </location>
</feature>
<comment type="caution">
    <text evidence="2">The sequence shown here is derived from an EMBL/GenBank/DDBJ whole genome shotgun (WGS) entry which is preliminary data.</text>
</comment>
<dbReference type="EMBL" id="JARJCW010000042">
    <property type="protein sequence ID" value="KAJ7205723.1"/>
    <property type="molecule type" value="Genomic_DNA"/>
</dbReference>
<organism evidence="2 3">
    <name type="scientific">Mycena pura</name>
    <dbReference type="NCBI Taxonomy" id="153505"/>
    <lineage>
        <taxon>Eukaryota</taxon>
        <taxon>Fungi</taxon>
        <taxon>Dikarya</taxon>
        <taxon>Basidiomycota</taxon>
        <taxon>Agaricomycotina</taxon>
        <taxon>Agaricomycetes</taxon>
        <taxon>Agaricomycetidae</taxon>
        <taxon>Agaricales</taxon>
        <taxon>Marasmiineae</taxon>
        <taxon>Mycenaceae</taxon>
        <taxon>Mycena</taxon>
    </lineage>
</organism>
<gene>
    <name evidence="2" type="ORF">GGX14DRAFT_397418</name>
</gene>
<keyword evidence="3" id="KW-1185">Reference proteome</keyword>
<evidence type="ECO:0000256" key="1">
    <source>
        <dbReference type="SAM" id="MobiDB-lite"/>
    </source>
</evidence>
<reference evidence="2" key="1">
    <citation type="submission" date="2023-03" db="EMBL/GenBank/DDBJ databases">
        <title>Massive genome expansion in bonnet fungi (Mycena s.s.) driven by repeated elements and novel gene families across ecological guilds.</title>
        <authorList>
            <consortium name="Lawrence Berkeley National Laboratory"/>
            <person name="Harder C.B."/>
            <person name="Miyauchi S."/>
            <person name="Viragh M."/>
            <person name="Kuo A."/>
            <person name="Thoen E."/>
            <person name="Andreopoulos B."/>
            <person name="Lu D."/>
            <person name="Skrede I."/>
            <person name="Drula E."/>
            <person name="Henrissat B."/>
            <person name="Morin E."/>
            <person name="Kohler A."/>
            <person name="Barry K."/>
            <person name="LaButti K."/>
            <person name="Morin E."/>
            <person name="Salamov A."/>
            <person name="Lipzen A."/>
            <person name="Mereny Z."/>
            <person name="Hegedus B."/>
            <person name="Baldrian P."/>
            <person name="Stursova M."/>
            <person name="Weitz H."/>
            <person name="Taylor A."/>
            <person name="Grigoriev I.V."/>
            <person name="Nagy L.G."/>
            <person name="Martin F."/>
            <person name="Kauserud H."/>
        </authorList>
    </citation>
    <scope>NUCLEOTIDE SEQUENCE</scope>
    <source>
        <strain evidence="2">9144</strain>
    </source>
</reference>